<sequence>MKRRASPSLLGITVFGVAACTAPGLDHIGTHGDPPDTSTTSATGVASEAAPPTTGEPGTSTTTEDDPGVTTIGSGATSEPASSTTTDDPLAPPAIVEHELGPSPLQQAGPIDVAIGTVHADGVRMQIDGGPPVELPLVGVDDFAGEIVVYTALDNGDHTATFVAWRDDLESEPLAVPFTVALPPPGSELFWEGDSAIGKGTVVALAVTPTHDLIELGTYYPQGQARCYLRRRDLGGAWGPGDLVELKPGLPCSAIDLTVDEDGALHVLADKIENGELRWWLGKIDAWAAEPANVGTGAVGDVARALATDNTHVAVCGTKPKTMHLDAAVWIFVPNATGKSLSYDYLPGIDLPVRFSETPRDCRFLGDHLVLSGGMLGLHEGNDAQTRHFVLDIDLAAETPSWLVAGKGPGSQSEAKTISIDGEGRIITGGHSCGDTCEPQGELRLFSNPSEQIWQRALDPSVSPPRAIAWHPAGYAVFASARNNAQNTSVFLIQAWFPLGGAPAWTYEHQDGPAIHTATAIAIGPYGQIYAGGTTAGGYPAIAVVAP</sequence>
<name>A0ABS7U4F7_9BACT</name>
<accession>A0ABS7U4F7</accession>
<organism evidence="3 4">
    <name type="scientific">Nannocystis pusilla</name>
    <dbReference type="NCBI Taxonomy" id="889268"/>
    <lineage>
        <taxon>Bacteria</taxon>
        <taxon>Pseudomonadati</taxon>
        <taxon>Myxococcota</taxon>
        <taxon>Polyangia</taxon>
        <taxon>Nannocystales</taxon>
        <taxon>Nannocystaceae</taxon>
        <taxon>Nannocystis</taxon>
    </lineage>
</organism>
<protein>
    <submittedName>
        <fullName evidence="3">Uncharacterized protein</fullName>
    </submittedName>
</protein>
<evidence type="ECO:0000313" key="4">
    <source>
        <dbReference type="Proteomes" id="UP001139031"/>
    </source>
</evidence>
<feature type="chain" id="PRO_5046465820" evidence="2">
    <location>
        <begin position="20"/>
        <end position="547"/>
    </location>
</feature>
<dbReference type="EMBL" id="JAIRAU010000056">
    <property type="protein sequence ID" value="MBZ5715296.1"/>
    <property type="molecule type" value="Genomic_DNA"/>
</dbReference>
<gene>
    <name evidence="3" type="ORF">K7C98_39185</name>
</gene>
<proteinExistence type="predicted"/>
<keyword evidence="4" id="KW-1185">Reference proteome</keyword>
<evidence type="ECO:0000256" key="2">
    <source>
        <dbReference type="SAM" id="SignalP"/>
    </source>
</evidence>
<evidence type="ECO:0000256" key="1">
    <source>
        <dbReference type="SAM" id="MobiDB-lite"/>
    </source>
</evidence>
<reference evidence="3" key="1">
    <citation type="submission" date="2021-08" db="EMBL/GenBank/DDBJ databases">
        <authorList>
            <person name="Stevens D.C."/>
        </authorList>
    </citation>
    <scope>NUCLEOTIDE SEQUENCE</scope>
    <source>
        <strain evidence="3">DSM 53165</strain>
    </source>
</reference>
<dbReference type="Proteomes" id="UP001139031">
    <property type="component" value="Unassembled WGS sequence"/>
</dbReference>
<feature type="compositionally biased region" description="Polar residues" evidence="1">
    <location>
        <begin position="71"/>
        <end position="87"/>
    </location>
</feature>
<keyword evidence="2" id="KW-0732">Signal</keyword>
<feature type="signal peptide" evidence="2">
    <location>
        <begin position="1"/>
        <end position="19"/>
    </location>
</feature>
<feature type="compositionally biased region" description="Low complexity" evidence="1">
    <location>
        <begin position="51"/>
        <end position="62"/>
    </location>
</feature>
<comment type="caution">
    <text evidence="3">The sequence shown here is derived from an EMBL/GenBank/DDBJ whole genome shotgun (WGS) entry which is preliminary data.</text>
</comment>
<dbReference type="SUPFAM" id="SSF101898">
    <property type="entry name" value="NHL repeat"/>
    <property type="match status" value="1"/>
</dbReference>
<dbReference type="PROSITE" id="PS51257">
    <property type="entry name" value="PROKAR_LIPOPROTEIN"/>
    <property type="match status" value="1"/>
</dbReference>
<dbReference type="RefSeq" id="WP_224197037.1">
    <property type="nucleotide sequence ID" value="NZ_JAIRAU010000056.1"/>
</dbReference>
<evidence type="ECO:0000313" key="3">
    <source>
        <dbReference type="EMBL" id="MBZ5715296.1"/>
    </source>
</evidence>
<feature type="region of interest" description="Disordered" evidence="1">
    <location>
        <begin position="26"/>
        <end position="107"/>
    </location>
</feature>